<keyword evidence="7 8" id="KW-0472">Membrane</keyword>
<keyword evidence="5 8" id="KW-0812">Transmembrane</keyword>
<dbReference type="Proteomes" id="UP000285882">
    <property type="component" value="Chromosome"/>
</dbReference>
<accession>A0ABX5Q440</accession>
<feature type="transmembrane region" description="Helical" evidence="8">
    <location>
        <begin position="404"/>
        <end position="422"/>
    </location>
</feature>
<comment type="similarity">
    <text evidence="2">Belongs to the CitM (TC 2.A.11) transporter family.</text>
</comment>
<feature type="transmembrane region" description="Helical" evidence="8">
    <location>
        <begin position="28"/>
        <end position="52"/>
    </location>
</feature>
<evidence type="ECO:0000256" key="6">
    <source>
        <dbReference type="ARBA" id="ARBA00022989"/>
    </source>
</evidence>
<evidence type="ECO:0000256" key="8">
    <source>
        <dbReference type="SAM" id="Phobius"/>
    </source>
</evidence>
<dbReference type="InterPro" id="IPR000802">
    <property type="entry name" value="Arsenical_pump_ArsB"/>
</dbReference>
<keyword evidence="4" id="KW-1003">Cell membrane</keyword>
<feature type="transmembrane region" description="Helical" evidence="8">
    <location>
        <begin position="223"/>
        <end position="241"/>
    </location>
</feature>
<feature type="transmembrane region" description="Helical" evidence="8">
    <location>
        <begin position="6"/>
        <end position="21"/>
    </location>
</feature>
<dbReference type="EMBL" id="CP025688">
    <property type="protein sequence ID" value="QAA21411.1"/>
    <property type="molecule type" value="Genomic_DNA"/>
</dbReference>
<feature type="domain" description="Citrate transporter-like" evidence="9">
    <location>
        <begin position="16"/>
        <end position="367"/>
    </location>
</feature>
<evidence type="ECO:0000313" key="10">
    <source>
        <dbReference type="EMBL" id="QAA21411.1"/>
    </source>
</evidence>
<feature type="transmembrane region" description="Helical" evidence="8">
    <location>
        <begin position="92"/>
        <end position="109"/>
    </location>
</feature>
<comment type="subcellular location">
    <subcellularLocation>
        <location evidence="1">Cell membrane</location>
        <topology evidence="1">Multi-pass membrane protein</topology>
    </subcellularLocation>
</comment>
<feature type="transmembrane region" description="Helical" evidence="8">
    <location>
        <begin position="58"/>
        <end position="80"/>
    </location>
</feature>
<evidence type="ECO:0000256" key="7">
    <source>
        <dbReference type="ARBA" id="ARBA00023136"/>
    </source>
</evidence>
<evidence type="ECO:0000256" key="5">
    <source>
        <dbReference type="ARBA" id="ARBA00022692"/>
    </source>
</evidence>
<dbReference type="InterPro" id="IPR004680">
    <property type="entry name" value="Cit_transptr-like_dom"/>
</dbReference>
<reference evidence="10 11" key="1">
    <citation type="submission" date="2018-01" db="EMBL/GenBank/DDBJ databases">
        <title>Complete genome sequencing of Sporolactobacillus terrae DLG3.</title>
        <authorList>
            <person name="Nam Y.-D."/>
            <person name="Kang J."/>
            <person name="Chung W.-H."/>
        </authorList>
    </citation>
    <scope>NUCLEOTIDE SEQUENCE [LARGE SCALE GENOMIC DNA]</scope>
    <source>
        <strain evidence="10 11">DLG3</strain>
    </source>
</reference>
<gene>
    <name evidence="10" type="ORF">C0674_01525</name>
</gene>
<evidence type="ECO:0000259" key="9">
    <source>
        <dbReference type="Pfam" id="PF03600"/>
    </source>
</evidence>
<dbReference type="PRINTS" id="PR00758">
    <property type="entry name" value="ARSENICPUMP"/>
</dbReference>
<evidence type="ECO:0000256" key="3">
    <source>
        <dbReference type="ARBA" id="ARBA00022448"/>
    </source>
</evidence>
<dbReference type="CDD" id="cd01116">
    <property type="entry name" value="P_permease"/>
    <property type="match status" value="1"/>
</dbReference>
<evidence type="ECO:0000256" key="2">
    <source>
        <dbReference type="ARBA" id="ARBA00009843"/>
    </source>
</evidence>
<protein>
    <recommendedName>
        <fullName evidence="9">Citrate transporter-like domain-containing protein</fullName>
    </recommendedName>
</protein>
<sequence length="426" mass="45997">MGNESLLAIGIFVLTYGLIIAEKIHRTIIAMIGGGLMIVLGIVSQHVALAHIDFNTLGLLIGMMIIVSITAETGLFKFIALWAAKKVGGRPVALLVVFSLITALGSSFLDNVTTVLLMVPVTFSISRALKVSPIPFLISEILMSNIGGTATMIGDPPNIMIGSAVKSLSFMDFITNLAPVIIIIMVLTLLILRFIYRKQLTTTDEAREQIAALDPSSEIVDRLLLIKSLAVLLLTISGFFLHQALGLETATVALMGAFLLLLLSGEKQLERAFHQVEWTTIFFFVGLFVLVGGLEETGMIRLLAEQVIQLTGGNLAPATFLILWMSGFASAFIDNIPFVATMIPLIQDMGQMGVNDLEPIWWSLSLGACLGGNGMLIGASANLIVAGLSGKEGYPITFLRFMKIGLPVMILSLVISTVYIYFRYLT</sequence>
<feature type="transmembrane region" description="Helical" evidence="8">
    <location>
        <begin position="276"/>
        <end position="294"/>
    </location>
</feature>
<proteinExistence type="inferred from homology"/>
<keyword evidence="3" id="KW-0813">Transport</keyword>
<evidence type="ECO:0000256" key="1">
    <source>
        <dbReference type="ARBA" id="ARBA00004651"/>
    </source>
</evidence>
<name>A0ABX5Q440_9BACL</name>
<dbReference type="RefSeq" id="WP_028976929.1">
    <property type="nucleotide sequence ID" value="NZ_CP025688.1"/>
</dbReference>
<dbReference type="PANTHER" id="PTHR43568">
    <property type="entry name" value="P PROTEIN"/>
    <property type="match status" value="1"/>
</dbReference>
<keyword evidence="11" id="KW-1185">Reference proteome</keyword>
<feature type="transmembrane region" description="Helical" evidence="8">
    <location>
        <begin position="247"/>
        <end position="264"/>
    </location>
</feature>
<dbReference type="PANTHER" id="PTHR43568:SF1">
    <property type="entry name" value="P PROTEIN"/>
    <property type="match status" value="1"/>
</dbReference>
<keyword evidence="6 8" id="KW-1133">Transmembrane helix</keyword>
<organism evidence="10 11">
    <name type="scientific">Sporolactobacillus terrae</name>
    <dbReference type="NCBI Taxonomy" id="269673"/>
    <lineage>
        <taxon>Bacteria</taxon>
        <taxon>Bacillati</taxon>
        <taxon>Bacillota</taxon>
        <taxon>Bacilli</taxon>
        <taxon>Bacillales</taxon>
        <taxon>Sporolactobacillaceae</taxon>
        <taxon>Sporolactobacillus</taxon>
    </lineage>
</organism>
<evidence type="ECO:0000313" key="11">
    <source>
        <dbReference type="Proteomes" id="UP000285882"/>
    </source>
</evidence>
<dbReference type="InterPro" id="IPR051475">
    <property type="entry name" value="Diverse_Ion_Transporter"/>
</dbReference>
<feature type="transmembrane region" description="Helical" evidence="8">
    <location>
        <begin position="360"/>
        <end position="384"/>
    </location>
</feature>
<feature type="transmembrane region" description="Helical" evidence="8">
    <location>
        <begin position="314"/>
        <end position="339"/>
    </location>
</feature>
<feature type="transmembrane region" description="Helical" evidence="8">
    <location>
        <begin position="173"/>
        <end position="196"/>
    </location>
</feature>
<evidence type="ECO:0000256" key="4">
    <source>
        <dbReference type="ARBA" id="ARBA00022475"/>
    </source>
</evidence>
<dbReference type="Pfam" id="PF03600">
    <property type="entry name" value="CitMHS"/>
    <property type="match status" value="1"/>
</dbReference>